<accession>A0ABN6JXP3</accession>
<dbReference type="Proteomes" id="UP001319874">
    <property type="component" value="Plasmid pPT365"/>
</dbReference>
<name>A0ABN6JXP3_9BURK</name>
<dbReference type="Pfam" id="PF08867">
    <property type="entry name" value="FRG"/>
    <property type="match status" value="1"/>
</dbReference>
<evidence type="ECO:0000313" key="3">
    <source>
        <dbReference type="Proteomes" id="UP001319874"/>
    </source>
</evidence>
<protein>
    <recommendedName>
        <fullName evidence="1">FRG domain-containing protein</fullName>
    </recommendedName>
</protein>
<reference evidence="2 3" key="1">
    <citation type="journal article" date="2022" name="Front. Microbiol.">
        <title>Identification and characterization of a novel class of self-sufficient cytochrome P450 hydroxylase involved in cyclohexanecarboxylate degradation in Paraburkholderia terrae strain KU-64.</title>
        <authorList>
            <person name="Yamamoto T."/>
            <person name="Hasegawa Y."/>
            <person name="Iwaki H."/>
        </authorList>
    </citation>
    <scope>NUCLEOTIDE SEQUENCE [LARGE SCALE GENOMIC DNA]</scope>
    <source>
        <strain evidence="2 3">KU-64</strain>
    </source>
</reference>
<keyword evidence="2" id="KW-0614">Plasmid</keyword>
<dbReference type="SMART" id="SM00901">
    <property type="entry name" value="FRG"/>
    <property type="match status" value="1"/>
</dbReference>
<keyword evidence="3" id="KW-1185">Reference proteome</keyword>
<proteinExistence type="predicted"/>
<sequence>MTATPHIESFWQEFMQASLAVGSPNFIYRGMSDKTYTLCPSISRHPSEHTDGDVTTLESALLTEFKRLSLRELEFEPENEFEWLFLAQHHGLPTRLLDWSTNPLVGLYFSVEKDDDHDGILYLTRQSISDQYHMFDHRTADYQKRQAIPISLQPRQGKVIFVRPKYKDRRYHNQASVFSCPANPYEALDGDVLDNLESLVVPRTLKPALRERLRMLGVSASFIYPGLDGIAAEVKSLQYDPVHAGRQRIISLKGALDFGSHVTQATLEKDKA</sequence>
<dbReference type="EMBL" id="AP024959">
    <property type="protein sequence ID" value="BCZ85643.1"/>
    <property type="molecule type" value="Genomic_DNA"/>
</dbReference>
<geneLocation type="plasmid" evidence="2 3">
    <name>pPT365</name>
</geneLocation>
<organism evidence="2 3">
    <name type="scientific">Paraburkholderia terrae</name>
    <dbReference type="NCBI Taxonomy" id="311230"/>
    <lineage>
        <taxon>Bacteria</taxon>
        <taxon>Pseudomonadati</taxon>
        <taxon>Pseudomonadota</taxon>
        <taxon>Betaproteobacteria</taxon>
        <taxon>Burkholderiales</taxon>
        <taxon>Burkholderiaceae</taxon>
        <taxon>Paraburkholderia</taxon>
    </lineage>
</organism>
<feature type="domain" description="FRG" evidence="1">
    <location>
        <begin position="22"/>
        <end position="122"/>
    </location>
</feature>
<dbReference type="RefSeq" id="WP_229518006.1">
    <property type="nucleotide sequence ID" value="NZ_AP024959.1"/>
</dbReference>
<gene>
    <name evidence="2" type="ORF">PTKU64_93180</name>
</gene>
<evidence type="ECO:0000313" key="2">
    <source>
        <dbReference type="EMBL" id="BCZ85643.1"/>
    </source>
</evidence>
<dbReference type="InterPro" id="IPR014966">
    <property type="entry name" value="FRG-dom"/>
</dbReference>
<evidence type="ECO:0000259" key="1">
    <source>
        <dbReference type="SMART" id="SM00901"/>
    </source>
</evidence>